<dbReference type="EMBL" id="LSYV01000049">
    <property type="protein sequence ID" value="KXZ45975.1"/>
    <property type="molecule type" value="Genomic_DNA"/>
</dbReference>
<dbReference type="InterPro" id="IPR000209">
    <property type="entry name" value="Peptidase_S8/S53_dom"/>
</dbReference>
<dbReference type="PRINTS" id="PR00723">
    <property type="entry name" value="SUBTILISIN"/>
</dbReference>
<dbReference type="Gene3D" id="3.40.50.200">
    <property type="entry name" value="Peptidase S8/S53 domain"/>
    <property type="match status" value="1"/>
</dbReference>
<evidence type="ECO:0000259" key="6">
    <source>
        <dbReference type="Pfam" id="PF00082"/>
    </source>
</evidence>
<evidence type="ECO:0000313" key="8">
    <source>
        <dbReference type="Proteomes" id="UP000075714"/>
    </source>
</evidence>
<keyword evidence="4" id="KW-0720">Serine protease</keyword>
<comment type="caution">
    <text evidence="7">The sequence shown here is derived from an EMBL/GenBank/DDBJ whole genome shotgun (WGS) entry which is preliminary data.</text>
</comment>
<comment type="similarity">
    <text evidence="1 5">Belongs to the peptidase S8 family.</text>
</comment>
<dbReference type="Pfam" id="PF00082">
    <property type="entry name" value="Peptidase_S8"/>
    <property type="match status" value="1"/>
</dbReference>
<dbReference type="InterPro" id="IPR051048">
    <property type="entry name" value="Peptidase_S8/S53_subtilisin"/>
</dbReference>
<evidence type="ECO:0000256" key="3">
    <source>
        <dbReference type="ARBA" id="ARBA00022801"/>
    </source>
</evidence>
<evidence type="ECO:0000256" key="2">
    <source>
        <dbReference type="ARBA" id="ARBA00022670"/>
    </source>
</evidence>
<reference evidence="8" key="1">
    <citation type="journal article" date="2016" name="Nat. Commun.">
        <title>The Gonium pectorale genome demonstrates co-option of cell cycle regulation during the evolution of multicellularity.</title>
        <authorList>
            <person name="Hanschen E.R."/>
            <person name="Marriage T.N."/>
            <person name="Ferris P.J."/>
            <person name="Hamaji T."/>
            <person name="Toyoda A."/>
            <person name="Fujiyama A."/>
            <person name="Neme R."/>
            <person name="Noguchi H."/>
            <person name="Minakuchi Y."/>
            <person name="Suzuki M."/>
            <person name="Kawai-Toyooka H."/>
            <person name="Smith D.R."/>
            <person name="Sparks H."/>
            <person name="Anderson J."/>
            <person name="Bakaric R."/>
            <person name="Luria V."/>
            <person name="Karger A."/>
            <person name="Kirschner M.W."/>
            <person name="Durand P.M."/>
            <person name="Michod R.E."/>
            <person name="Nozaki H."/>
            <person name="Olson B.J."/>
        </authorList>
    </citation>
    <scope>NUCLEOTIDE SEQUENCE [LARGE SCALE GENOMIC DNA]</scope>
    <source>
        <strain evidence="8">NIES-2863</strain>
    </source>
</reference>
<dbReference type="PANTHER" id="PTHR43399:SF4">
    <property type="entry name" value="CELL WALL-ASSOCIATED PROTEASE"/>
    <property type="match status" value="1"/>
</dbReference>
<dbReference type="PANTHER" id="PTHR43399">
    <property type="entry name" value="SUBTILISIN-RELATED"/>
    <property type="match status" value="1"/>
</dbReference>
<name>A0A150G8U8_GONPE</name>
<dbReference type="InterPro" id="IPR036852">
    <property type="entry name" value="Peptidase_S8/S53_dom_sf"/>
</dbReference>
<keyword evidence="3" id="KW-0378">Hydrolase</keyword>
<evidence type="ECO:0000313" key="7">
    <source>
        <dbReference type="EMBL" id="KXZ45975.1"/>
    </source>
</evidence>
<dbReference type="PROSITE" id="PS51892">
    <property type="entry name" value="SUBTILASE"/>
    <property type="match status" value="1"/>
</dbReference>
<keyword evidence="8" id="KW-1185">Reference proteome</keyword>
<feature type="domain" description="Peptidase S8/S53" evidence="6">
    <location>
        <begin position="188"/>
        <end position="414"/>
    </location>
</feature>
<dbReference type="InterPro" id="IPR023827">
    <property type="entry name" value="Peptidase_S8_Asp-AS"/>
</dbReference>
<dbReference type="InterPro" id="IPR015500">
    <property type="entry name" value="Peptidase_S8_subtilisin-rel"/>
</dbReference>
<evidence type="ECO:0000256" key="5">
    <source>
        <dbReference type="PROSITE-ProRule" id="PRU01240"/>
    </source>
</evidence>
<accession>A0A150G8U8</accession>
<dbReference type="Proteomes" id="UP000075714">
    <property type="component" value="Unassembled WGS sequence"/>
</dbReference>
<dbReference type="GO" id="GO:0004252">
    <property type="term" value="F:serine-type endopeptidase activity"/>
    <property type="evidence" value="ECO:0007669"/>
    <property type="project" value="InterPro"/>
</dbReference>
<dbReference type="STRING" id="33097.A0A150G8U8"/>
<dbReference type="OrthoDB" id="5139247at2759"/>
<protein>
    <recommendedName>
        <fullName evidence="6">Peptidase S8/S53 domain-containing protein</fullName>
    </recommendedName>
</protein>
<gene>
    <name evidence="7" type="ORF">GPECTOR_48g407</name>
</gene>
<proteinExistence type="inferred from homology"/>
<dbReference type="InterPro" id="IPR022398">
    <property type="entry name" value="Peptidase_S8_His-AS"/>
</dbReference>
<evidence type="ECO:0000256" key="1">
    <source>
        <dbReference type="ARBA" id="ARBA00011073"/>
    </source>
</evidence>
<dbReference type="PROSITE" id="PS00137">
    <property type="entry name" value="SUBTILASE_HIS"/>
    <property type="match status" value="1"/>
</dbReference>
<evidence type="ECO:0000256" key="4">
    <source>
        <dbReference type="ARBA" id="ARBA00022825"/>
    </source>
</evidence>
<dbReference type="PROSITE" id="PS00136">
    <property type="entry name" value="SUBTILASE_ASP"/>
    <property type="match status" value="1"/>
</dbReference>
<organism evidence="7 8">
    <name type="scientific">Gonium pectorale</name>
    <name type="common">Green alga</name>
    <dbReference type="NCBI Taxonomy" id="33097"/>
    <lineage>
        <taxon>Eukaryota</taxon>
        <taxon>Viridiplantae</taxon>
        <taxon>Chlorophyta</taxon>
        <taxon>core chlorophytes</taxon>
        <taxon>Chlorophyceae</taxon>
        <taxon>CS clade</taxon>
        <taxon>Chlamydomonadales</taxon>
        <taxon>Volvocaceae</taxon>
        <taxon>Gonium</taxon>
    </lineage>
</organism>
<comment type="caution">
    <text evidence="5">Lacks conserved residue(s) required for the propagation of feature annotation.</text>
</comment>
<dbReference type="SUPFAM" id="SSF52743">
    <property type="entry name" value="Subtilisin-like"/>
    <property type="match status" value="1"/>
</dbReference>
<keyword evidence="2" id="KW-0645">Protease</keyword>
<sequence>MPLRLITRALEQYGTVQTAIIAWEEQARRYNISLSLPLAGSLIEIMEFNESKGMADFLDMVEKKYGDKLKYIFQDTVAARNPWDSLNLHPASMDQGDLPAFNVSGENGARSVRGPALTTETRQMQSSLFTIDETDAVHDGFSDETERAHARMLLLAKGADVDPVVQAAAASWHLVKAGVDRALVHGKGSGVVVAVLDTGFDLSHPNLAPNLWTNTKEVANCKDDDDNFVQDDLHGWDFGGTCVSQAEVDKWKQLMPRAKNNCIFFNTAELKDCSKRQDNDTSREDVDDGHGTHVAGIVAATANVDKGVVGAAPSAQLMLLKVFTRLEDKSLIAYVSAIIQAYAYAYQNGANIVVCSFGPKEVPTGPSPDPRISKAWTDWGNYTRMTYEDTMKGFKEKDILVVAAAGNEHTDLNAVVNANNSYLPCTLGLLNKAYRDYTLSHPVSYLAQPP</sequence>
<dbReference type="GO" id="GO:0006508">
    <property type="term" value="P:proteolysis"/>
    <property type="evidence" value="ECO:0007669"/>
    <property type="project" value="UniProtKB-KW"/>
</dbReference>
<dbReference type="AlphaFoldDB" id="A0A150G8U8"/>